<feature type="region of interest" description="Disordered" evidence="1">
    <location>
        <begin position="66"/>
        <end position="89"/>
    </location>
</feature>
<sequence>MAPREAGPLVVSRGSGAARFGSGVTVPSPPSSPSYRRLSPPAAAAAGTRGLGLPGLSRARRALWLGVGQRTRPRPSRGGPSRLSCGPAALGLLPNSPGLSPLKSGTLRSFKEEWTPAAVSL</sequence>
<proteinExistence type="predicted"/>
<accession>A0AB34HHV9</accession>
<organism evidence="2 3">
    <name type="scientific">Eschrichtius robustus</name>
    <name type="common">California gray whale</name>
    <name type="synonym">Eschrichtius gibbosus</name>
    <dbReference type="NCBI Taxonomy" id="9764"/>
    <lineage>
        <taxon>Eukaryota</taxon>
        <taxon>Metazoa</taxon>
        <taxon>Chordata</taxon>
        <taxon>Craniata</taxon>
        <taxon>Vertebrata</taxon>
        <taxon>Euteleostomi</taxon>
        <taxon>Mammalia</taxon>
        <taxon>Eutheria</taxon>
        <taxon>Laurasiatheria</taxon>
        <taxon>Artiodactyla</taxon>
        <taxon>Whippomorpha</taxon>
        <taxon>Cetacea</taxon>
        <taxon>Mysticeti</taxon>
        <taxon>Eschrichtiidae</taxon>
        <taxon>Eschrichtius</taxon>
    </lineage>
</organism>
<dbReference type="Proteomes" id="UP001159641">
    <property type="component" value="Unassembled WGS sequence"/>
</dbReference>
<evidence type="ECO:0000256" key="1">
    <source>
        <dbReference type="SAM" id="MobiDB-lite"/>
    </source>
</evidence>
<feature type="compositionally biased region" description="Low complexity" evidence="1">
    <location>
        <begin position="33"/>
        <end position="48"/>
    </location>
</feature>
<name>A0AB34HHV9_ESCRO</name>
<dbReference type="AlphaFoldDB" id="A0AB34HHV9"/>
<dbReference type="EMBL" id="JAIQCJ010001357">
    <property type="protein sequence ID" value="KAJ8790350.1"/>
    <property type="molecule type" value="Genomic_DNA"/>
</dbReference>
<feature type="region of interest" description="Disordered" evidence="1">
    <location>
        <begin position="1"/>
        <end position="53"/>
    </location>
</feature>
<gene>
    <name evidence="2" type="ORF">J1605_021427</name>
</gene>
<feature type="compositionally biased region" description="Low complexity" evidence="1">
    <location>
        <begin position="12"/>
        <end position="26"/>
    </location>
</feature>
<evidence type="ECO:0000313" key="2">
    <source>
        <dbReference type="EMBL" id="KAJ8790350.1"/>
    </source>
</evidence>
<evidence type="ECO:0000313" key="3">
    <source>
        <dbReference type="Proteomes" id="UP001159641"/>
    </source>
</evidence>
<comment type="caution">
    <text evidence="2">The sequence shown here is derived from an EMBL/GenBank/DDBJ whole genome shotgun (WGS) entry which is preliminary data.</text>
</comment>
<keyword evidence="3" id="KW-1185">Reference proteome</keyword>
<protein>
    <submittedName>
        <fullName evidence="2">Uncharacterized protein</fullName>
    </submittedName>
</protein>
<feature type="compositionally biased region" description="Low complexity" evidence="1">
    <location>
        <begin position="76"/>
        <end position="89"/>
    </location>
</feature>
<reference evidence="2 3" key="1">
    <citation type="submission" date="2022-11" db="EMBL/GenBank/DDBJ databases">
        <title>Whole genome sequence of Eschrichtius robustus ER-17-0199.</title>
        <authorList>
            <person name="Bruniche-Olsen A."/>
            <person name="Black A.N."/>
            <person name="Fields C.J."/>
            <person name="Walden K."/>
            <person name="Dewoody J.A."/>
        </authorList>
    </citation>
    <scope>NUCLEOTIDE SEQUENCE [LARGE SCALE GENOMIC DNA]</scope>
    <source>
        <strain evidence="2">ER-17-0199</strain>
        <tissue evidence="2">Blubber</tissue>
    </source>
</reference>